<keyword evidence="2" id="KW-1185">Reference proteome</keyword>
<dbReference type="KEGG" id="tsy:THSYN_24700"/>
<sequence>MTPANQTSHTTERIIRDLDQRQAYGLTEDFTFKRPYGFQLGNEAQAEVNTWRRLYELLCLHLERHDPERFARLPDDPIFTTRRGNRSFARDPINLRSAMALPSGVYAEVNLSANHLRDQIKTLLDTFSIERQTLRIYLRQDRDAEGQ</sequence>
<protein>
    <submittedName>
        <fullName evidence="1">Uncharacterized protein</fullName>
    </submittedName>
</protein>
<dbReference type="Proteomes" id="UP000232638">
    <property type="component" value="Chromosome"/>
</dbReference>
<gene>
    <name evidence="1" type="ORF">THSYN_24700</name>
</gene>
<dbReference type="RefSeq" id="WP_100921504.1">
    <property type="nucleotide sequence ID" value="NZ_CP020370.1"/>
</dbReference>
<dbReference type="EMBL" id="CP020370">
    <property type="protein sequence ID" value="AUB83830.1"/>
    <property type="molecule type" value="Genomic_DNA"/>
</dbReference>
<name>A0A2K8UE22_9GAMM</name>
<proteinExistence type="predicted"/>
<reference evidence="1 2" key="1">
    <citation type="submission" date="2017-03" db="EMBL/GenBank/DDBJ databases">
        <title>Complete genome sequence of Candidatus 'Thiodictyon syntrophicum' sp. nov. strain Cad16T, a photolithoautotroph purple sulfur bacterium isolated from an alpine meromictic lake.</title>
        <authorList>
            <person name="Luedin S.M."/>
            <person name="Pothier J.F."/>
            <person name="Danza F."/>
            <person name="Storelli N."/>
            <person name="Wittwer M."/>
            <person name="Tonolla M."/>
        </authorList>
    </citation>
    <scope>NUCLEOTIDE SEQUENCE [LARGE SCALE GENOMIC DNA]</scope>
    <source>
        <strain evidence="1 2">Cad16T</strain>
    </source>
</reference>
<organism evidence="1 2">
    <name type="scientific">Candidatus Thiodictyon syntrophicum</name>
    <dbReference type="NCBI Taxonomy" id="1166950"/>
    <lineage>
        <taxon>Bacteria</taxon>
        <taxon>Pseudomonadati</taxon>
        <taxon>Pseudomonadota</taxon>
        <taxon>Gammaproteobacteria</taxon>
        <taxon>Chromatiales</taxon>
        <taxon>Chromatiaceae</taxon>
        <taxon>Thiodictyon</taxon>
    </lineage>
</organism>
<dbReference type="AlphaFoldDB" id="A0A2K8UE22"/>
<accession>A0A2K8UE22</accession>
<evidence type="ECO:0000313" key="1">
    <source>
        <dbReference type="EMBL" id="AUB83830.1"/>
    </source>
</evidence>
<evidence type="ECO:0000313" key="2">
    <source>
        <dbReference type="Proteomes" id="UP000232638"/>
    </source>
</evidence>
<dbReference type="OrthoDB" id="512288at2"/>